<sequence length="79" mass="8826">DTDENDIISCLKSIIINIENDGGNDPSSTKSCSNKTNISFDIGVDLRQIYRMNQTCLELVNQTTEIDCVEEKVLNDTLN</sequence>
<dbReference type="EMBL" id="CAJOBH010027067">
    <property type="protein sequence ID" value="CAF4256275.1"/>
    <property type="molecule type" value="Genomic_DNA"/>
</dbReference>
<proteinExistence type="predicted"/>
<reference evidence="2" key="1">
    <citation type="submission" date="2021-02" db="EMBL/GenBank/DDBJ databases">
        <authorList>
            <person name="Nowell W R."/>
        </authorList>
    </citation>
    <scope>NUCLEOTIDE SEQUENCE</scope>
</reference>
<gene>
    <name evidence="1" type="ORF">BYL167_LOCUS25741</name>
    <name evidence="2" type="ORF">GIL414_LOCUS29277</name>
</gene>
<dbReference type="AlphaFoldDB" id="A0A8S2V6X0"/>
<dbReference type="EMBL" id="CAJOBJ010052604">
    <property type="protein sequence ID" value="CAF4380807.1"/>
    <property type="molecule type" value="Genomic_DNA"/>
</dbReference>
<evidence type="ECO:0000313" key="3">
    <source>
        <dbReference type="Proteomes" id="UP000681720"/>
    </source>
</evidence>
<feature type="non-terminal residue" evidence="2">
    <location>
        <position position="1"/>
    </location>
</feature>
<organism evidence="2 3">
    <name type="scientific">Rotaria magnacalcarata</name>
    <dbReference type="NCBI Taxonomy" id="392030"/>
    <lineage>
        <taxon>Eukaryota</taxon>
        <taxon>Metazoa</taxon>
        <taxon>Spiralia</taxon>
        <taxon>Gnathifera</taxon>
        <taxon>Rotifera</taxon>
        <taxon>Eurotatoria</taxon>
        <taxon>Bdelloidea</taxon>
        <taxon>Philodinida</taxon>
        <taxon>Philodinidae</taxon>
        <taxon>Rotaria</taxon>
    </lineage>
</organism>
<protein>
    <submittedName>
        <fullName evidence="2">Uncharacterized protein</fullName>
    </submittedName>
</protein>
<accession>A0A8S2V6X0</accession>
<name>A0A8S2V6X0_9BILA</name>
<dbReference type="Proteomes" id="UP000681967">
    <property type="component" value="Unassembled WGS sequence"/>
</dbReference>
<evidence type="ECO:0000313" key="2">
    <source>
        <dbReference type="EMBL" id="CAF4380807.1"/>
    </source>
</evidence>
<dbReference type="Proteomes" id="UP000681720">
    <property type="component" value="Unassembled WGS sequence"/>
</dbReference>
<feature type="non-terminal residue" evidence="2">
    <location>
        <position position="79"/>
    </location>
</feature>
<comment type="caution">
    <text evidence="2">The sequence shown here is derived from an EMBL/GenBank/DDBJ whole genome shotgun (WGS) entry which is preliminary data.</text>
</comment>
<evidence type="ECO:0000313" key="1">
    <source>
        <dbReference type="EMBL" id="CAF4256275.1"/>
    </source>
</evidence>